<dbReference type="InterPro" id="IPR042099">
    <property type="entry name" value="ANL_N_sf"/>
</dbReference>
<evidence type="ECO:0000313" key="3">
    <source>
        <dbReference type="EMBL" id="KAL0633468.1"/>
    </source>
</evidence>
<dbReference type="PANTHER" id="PTHR24096">
    <property type="entry name" value="LONG-CHAIN-FATTY-ACID--COA LIGASE"/>
    <property type="match status" value="1"/>
</dbReference>
<accession>A0ABR3GC74</accession>
<sequence length="547" mass="60525">MQATPFFKGPEFGPLSSKDLISWIFDNQPYDRDEKLYIDAADSSRFITSAIARDYVRKIVKGLRDAGHQPGDCVLIYYPILVLGIVAAGGVYTATNPAYTPHELSYHINASEAVFVICEPELLPVLLEAKASLNLPIRDIWIFHPLAHQTVPPGQKSWTELLNKGETDWVRFDDESLAQKTTAFRLFSSGTTGLPKPANISHQNLTAQFLAISDYKPLAFRTIIVIPLPMFHMACAPLAHTSILKSGNLAYILRRFDLDLYLSTIEHCAANQLMLVPPLAVLLVMSPVTKKYSLRSVKIVQIGAAPLSKDIQERLKVVINPDQKPLVNQVWGMTESSCIATKFYDMEDDDTGSVGRLVPNLEAKLVDDDGRDISAYDIPGEICLRGPTIITGYHNSPEKNAASYDSDGFYHTGDIAVCDSKTKKWYIVDRKKELIKVRGFPVAPAELEGILMAHPQIIDAAVIGVVREENGSELPRAYVVRRPGEEGKKLGEEEVKELIKSKLSSYKRLDGGVVFTNAIPRNASGKILKRILRDIAAVELGADKAKL</sequence>
<comment type="caution">
    <text evidence="3">The sequence shown here is derived from an EMBL/GenBank/DDBJ whole genome shotgun (WGS) entry which is preliminary data.</text>
</comment>
<dbReference type="Gene3D" id="3.40.50.12780">
    <property type="entry name" value="N-terminal domain of ligase-like"/>
    <property type="match status" value="1"/>
</dbReference>
<gene>
    <name evidence="3" type="ORF">Q9L58_007638</name>
</gene>
<name>A0ABR3GC74_9PEZI</name>
<dbReference type="CDD" id="cd05911">
    <property type="entry name" value="Firefly_Luc_like"/>
    <property type="match status" value="1"/>
</dbReference>
<dbReference type="Gene3D" id="3.30.300.30">
    <property type="match status" value="1"/>
</dbReference>
<evidence type="ECO:0000259" key="2">
    <source>
        <dbReference type="Pfam" id="PF13193"/>
    </source>
</evidence>
<evidence type="ECO:0000313" key="4">
    <source>
        <dbReference type="Proteomes" id="UP001447188"/>
    </source>
</evidence>
<feature type="domain" description="AMP-binding enzyme C-terminal" evidence="2">
    <location>
        <begin position="446"/>
        <end position="526"/>
    </location>
</feature>
<organism evidence="3 4">
    <name type="scientific">Discina gigas</name>
    <dbReference type="NCBI Taxonomy" id="1032678"/>
    <lineage>
        <taxon>Eukaryota</taxon>
        <taxon>Fungi</taxon>
        <taxon>Dikarya</taxon>
        <taxon>Ascomycota</taxon>
        <taxon>Pezizomycotina</taxon>
        <taxon>Pezizomycetes</taxon>
        <taxon>Pezizales</taxon>
        <taxon>Discinaceae</taxon>
        <taxon>Discina</taxon>
    </lineage>
</organism>
<reference evidence="3 4" key="1">
    <citation type="submission" date="2024-02" db="EMBL/GenBank/DDBJ databases">
        <title>Discinaceae phylogenomics.</title>
        <authorList>
            <person name="Dirks A.C."/>
            <person name="James T.Y."/>
        </authorList>
    </citation>
    <scope>NUCLEOTIDE SEQUENCE [LARGE SCALE GENOMIC DNA]</scope>
    <source>
        <strain evidence="3 4">ACD0624</strain>
    </source>
</reference>
<proteinExistence type="predicted"/>
<dbReference type="Pfam" id="PF13193">
    <property type="entry name" value="AMP-binding_C"/>
    <property type="match status" value="1"/>
</dbReference>
<evidence type="ECO:0000259" key="1">
    <source>
        <dbReference type="Pfam" id="PF00501"/>
    </source>
</evidence>
<dbReference type="EMBL" id="JBBBZM010000124">
    <property type="protein sequence ID" value="KAL0633468.1"/>
    <property type="molecule type" value="Genomic_DNA"/>
</dbReference>
<feature type="domain" description="AMP-dependent synthetase/ligase" evidence="1">
    <location>
        <begin position="39"/>
        <end position="394"/>
    </location>
</feature>
<dbReference type="InterPro" id="IPR045851">
    <property type="entry name" value="AMP-bd_C_sf"/>
</dbReference>
<dbReference type="PANTHER" id="PTHR24096:SF265">
    <property type="entry name" value="ENZYME, PUTATIVE (AFU_ORTHOLOGUE AFUA_5G14270)-RELATED"/>
    <property type="match status" value="1"/>
</dbReference>
<protein>
    <submittedName>
        <fullName evidence="3">Uncharacterized protein</fullName>
    </submittedName>
</protein>
<dbReference type="InterPro" id="IPR000873">
    <property type="entry name" value="AMP-dep_synth/lig_dom"/>
</dbReference>
<dbReference type="Proteomes" id="UP001447188">
    <property type="component" value="Unassembled WGS sequence"/>
</dbReference>
<keyword evidence="4" id="KW-1185">Reference proteome</keyword>
<dbReference type="InterPro" id="IPR025110">
    <property type="entry name" value="AMP-bd_C"/>
</dbReference>
<dbReference type="SUPFAM" id="SSF56801">
    <property type="entry name" value="Acetyl-CoA synthetase-like"/>
    <property type="match status" value="1"/>
</dbReference>
<dbReference type="Pfam" id="PF00501">
    <property type="entry name" value="AMP-binding"/>
    <property type="match status" value="1"/>
</dbReference>